<feature type="binding site" evidence="8">
    <location>
        <position position="148"/>
    </location>
    <ligand>
        <name>substrate</name>
    </ligand>
</feature>
<evidence type="ECO:0000256" key="3">
    <source>
        <dbReference type="ARBA" id="ARBA00022729"/>
    </source>
</evidence>
<dbReference type="PRINTS" id="PR00834">
    <property type="entry name" value="PROTEASES2C"/>
</dbReference>
<dbReference type="STRING" id="35818.HPU229336_08235"/>
<evidence type="ECO:0000256" key="8">
    <source>
        <dbReference type="PIRSR" id="PIRSR611782-2"/>
    </source>
</evidence>
<reference evidence="9 10" key="1">
    <citation type="submission" date="2014-06" db="EMBL/GenBank/DDBJ databases">
        <title>Helicobacter pullorum isolates in fresh chicken meat - phenotypic and genotypic features.</title>
        <authorList>
            <person name="Borges V."/>
            <person name="Santos A."/>
            <person name="Correia C.B."/>
            <person name="Saraiva M."/>
            <person name="Menard A."/>
            <person name="Vieira L."/>
            <person name="Sampaio D.A."/>
            <person name="Gomes J.P."/>
            <person name="Oleastro M."/>
        </authorList>
    </citation>
    <scope>NUCLEOTIDE SEQUENCE [LARGE SCALE GENOMIC DNA]</scope>
    <source>
        <strain evidence="9 10">229334/12</strain>
    </source>
</reference>
<dbReference type="EMBL" id="JNOC01000016">
    <property type="protein sequence ID" value="KPH56256.1"/>
    <property type="molecule type" value="Genomic_DNA"/>
</dbReference>
<dbReference type="RefSeq" id="WP_054197611.1">
    <property type="nucleotide sequence ID" value="NZ_JNOC01000016.1"/>
</dbReference>
<dbReference type="InterPro" id="IPR009003">
    <property type="entry name" value="Peptidase_S1_PA"/>
</dbReference>
<dbReference type="PANTHER" id="PTHR22939">
    <property type="entry name" value="SERINE PROTEASE FAMILY S1C HTRA-RELATED"/>
    <property type="match status" value="1"/>
</dbReference>
<dbReference type="Gene3D" id="2.40.10.120">
    <property type="match status" value="1"/>
</dbReference>
<evidence type="ECO:0000313" key="10">
    <source>
        <dbReference type="Proteomes" id="UP000037997"/>
    </source>
</evidence>
<evidence type="ECO:0000256" key="2">
    <source>
        <dbReference type="ARBA" id="ARBA00022670"/>
    </source>
</evidence>
<feature type="binding site" evidence="8">
    <location>
        <begin position="220"/>
        <end position="222"/>
    </location>
    <ligand>
        <name>substrate</name>
    </ligand>
</feature>
<comment type="similarity">
    <text evidence="1">Belongs to the peptidase S1C family.</text>
</comment>
<dbReference type="InterPro" id="IPR011782">
    <property type="entry name" value="Pept_S1C_Do"/>
</dbReference>
<keyword evidence="4" id="KW-0677">Repeat</keyword>
<dbReference type="InterPro" id="IPR001940">
    <property type="entry name" value="Peptidase_S1C"/>
</dbReference>
<dbReference type="CDD" id="cd10839">
    <property type="entry name" value="cpPDZ1_DegP-like"/>
    <property type="match status" value="1"/>
</dbReference>
<dbReference type="PATRIC" id="fig|35818.11.peg.461"/>
<dbReference type="SUPFAM" id="SSF50494">
    <property type="entry name" value="Trypsin-like serine proteases"/>
    <property type="match status" value="1"/>
</dbReference>
<dbReference type="GO" id="GO:0006508">
    <property type="term" value="P:proteolysis"/>
    <property type="evidence" value="ECO:0007669"/>
    <property type="project" value="UniProtKB-KW"/>
</dbReference>
<keyword evidence="2 9" id="KW-0645">Protease</keyword>
<gene>
    <name evidence="9" type="ORF">HPU229334_02355</name>
</gene>
<keyword evidence="5" id="KW-0378">Hydrolase</keyword>
<proteinExistence type="inferred from homology"/>
<name>A0A0N1MNU5_9HELI</name>
<dbReference type="PANTHER" id="PTHR22939:SF129">
    <property type="entry name" value="SERINE PROTEASE HTRA2, MITOCHONDRIAL"/>
    <property type="match status" value="1"/>
</dbReference>
<dbReference type="PROSITE" id="PS50106">
    <property type="entry name" value="PDZ"/>
    <property type="match status" value="2"/>
</dbReference>
<protein>
    <submittedName>
        <fullName evidence="9">Serine protease</fullName>
    </submittedName>
</protein>
<feature type="binding site" evidence="8">
    <location>
        <position position="117"/>
    </location>
    <ligand>
        <name>substrate</name>
    </ligand>
</feature>
<keyword evidence="3" id="KW-0732">Signal</keyword>
<dbReference type="SMART" id="SM00228">
    <property type="entry name" value="PDZ"/>
    <property type="match status" value="2"/>
</dbReference>
<feature type="active site" description="Charge relay system" evidence="7">
    <location>
        <position position="222"/>
    </location>
</feature>
<dbReference type="Pfam" id="PF13365">
    <property type="entry name" value="Trypsin_2"/>
    <property type="match status" value="1"/>
</dbReference>
<evidence type="ECO:0000256" key="5">
    <source>
        <dbReference type="ARBA" id="ARBA00022801"/>
    </source>
</evidence>
<feature type="active site" description="Charge relay system" evidence="7">
    <location>
        <position position="148"/>
    </location>
</feature>
<dbReference type="SUPFAM" id="SSF50156">
    <property type="entry name" value="PDZ domain-like"/>
    <property type="match status" value="2"/>
</dbReference>
<keyword evidence="6" id="KW-0720">Serine protease</keyword>
<organism evidence="9 10">
    <name type="scientific">Helicobacter pullorum</name>
    <dbReference type="NCBI Taxonomy" id="35818"/>
    <lineage>
        <taxon>Bacteria</taxon>
        <taxon>Pseudomonadati</taxon>
        <taxon>Campylobacterota</taxon>
        <taxon>Epsilonproteobacteria</taxon>
        <taxon>Campylobacterales</taxon>
        <taxon>Helicobacteraceae</taxon>
        <taxon>Helicobacter</taxon>
    </lineage>
</organism>
<dbReference type="Gene3D" id="2.30.42.10">
    <property type="match status" value="2"/>
</dbReference>
<dbReference type="FunFam" id="2.40.10.10:FF:000001">
    <property type="entry name" value="Periplasmic serine protease DegS"/>
    <property type="match status" value="1"/>
</dbReference>
<dbReference type="InterPro" id="IPR001478">
    <property type="entry name" value="PDZ"/>
</dbReference>
<dbReference type="GO" id="GO:0004252">
    <property type="term" value="F:serine-type endopeptidase activity"/>
    <property type="evidence" value="ECO:0007669"/>
    <property type="project" value="InterPro"/>
</dbReference>
<dbReference type="Pfam" id="PF13180">
    <property type="entry name" value="PDZ_2"/>
    <property type="match status" value="1"/>
</dbReference>
<comment type="caution">
    <text evidence="9">The sequence shown here is derived from an EMBL/GenBank/DDBJ whole genome shotgun (WGS) entry which is preliminary data.</text>
</comment>
<evidence type="ECO:0000256" key="7">
    <source>
        <dbReference type="PIRSR" id="PIRSR611782-1"/>
    </source>
</evidence>
<evidence type="ECO:0000256" key="6">
    <source>
        <dbReference type="ARBA" id="ARBA00022825"/>
    </source>
</evidence>
<accession>A0A0N1MNU5</accession>
<sequence length="469" mass="50592">MKIKTLLLGTLLVSNVFAFEVSELPNITARETPDISQNKIYSFYDSIKEAKKGVVNISTQKKIKAAKIQGHPLLNDPFFKQFFGDAFGAIIPKDRIERSLGSGVIISSDGYIVTNNHVVEGADKIIVALPDTNKEYEAKIIGRDEKSDLAIIKIKAKNLPFLKFASSDDLQVGDVVFAIGNPFGVGESVTQGIISALNKSGIGINDYENFIQTDASINPGNSGGALVDSRGGLIGINTAILSRTGGNHGIGFAIPSSMVKKISKALIENGEIERGYLGVSIQDISGDLKEVYKNQNGAVVISIEKDSPAQKGGLKVWDLITKVNGKAIKSAAELKNYIGTFSPKDKVTLTILRDKKEQTLTLSLTKIPDSNTNGEKAGGIDGLEVSTLTPDIKNRFGIPNNIQGVFITQVKPNSKAEEIGFSEGDIIVQIESFAILDIQSFNQAINRYKGQPKRMLINRGGRILSVVIK</sequence>
<feature type="active site" description="Charge relay system" evidence="7">
    <location>
        <position position="117"/>
    </location>
</feature>
<evidence type="ECO:0000313" key="9">
    <source>
        <dbReference type="EMBL" id="KPH56256.1"/>
    </source>
</evidence>
<evidence type="ECO:0000256" key="1">
    <source>
        <dbReference type="ARBA" id="ARBA00010541"/>
    </source>
</evidence>
<dbReference type="AlphaFoldDB" id="A0A0N1MNU5"/>
<evidence type="ECO:0000256" key="4">
    <source>
        <dbReference type="ARBA" id="ARBA00022737"/>
    </source>
</evidence>
<dbReference type="Proteomes" id="UP000037997">
    <property type="component" value="Unassembled WGS sequence"/>
</dbReference>
<dbReference type="InterPro" id="IPR036034">
    <property type="entry name" value="PDZ_sf"/>
</dbReference>
<dbReference type="NCBIfam" id="TIGR02037">
    <property type="entry name" value="degP_htrA_DO"/>
    <property type="match status" value="1"/>
</dbReference>